<feature type="transmembrane region" description="Helical" evidence="1">
    <location>
        <begin position="178"/>
        <end position="194"/>
    </location>
</feature>
<evidence type="ECO:0000313" key="3">
    <source>
        <dbReference type="Proteomes" id="UP000609346"/>
    </source>
</evidence>
<keyword evidence="3" id="KW-1185">Reference proteome</keyword>
<dbReference type="Proteomes" id="UP000609346">
    <property type="component" value="Unassembled WGS sequence"/>
</dbReference>
<feature type="transmembrane region" description="Helical" evidence="1">
    <location>
        <begin position="360"/>
        <end position="378"/>
    </location>
</feature>
<feature type="transmembrane region" description="Helical" evidence="1">
    <location>
        <begin position="106"/>
        <end position="129"/>
    </location>
</feature>
<evidence type="ECO:0000256" key="1">
    <source>
        <dbReference type="SAM" id="Phobius"/>
    </source>
</evidence>
<dbReference type="EMBL" id="JACXZA010000006">
    <property type="protein sequence ID" value="MBD3921512.1"/>
    <property type="molecule type" value="Genomic_DNA"/>
</dbReference>
<gene>
    <name evidence="2" type="ORF">H8B09_22280</name>
</gene>
<sequence>MEGHAINKKGISASTITMIFVAVLFIESLLVYYHAAWRPTVYLRYAKSMIRTDYSNLLFIMGYSGLIFMTIITANKIKIRLSQLFIVYILIICSMVWTMLSIGKFSIANILGSQTPATVFFLMVFYILAYDNGFWSKFNKALYCGGVFYSLLSFIDALGFVIRYGFTNKLTSSPALTYLSYAIFMLAIYIAMNFKFRFRDIVILYVSECLLLTVGIIALSRGWIIQVGILLLFSIQKLGSSSGNKIRNIILVCMIAVLAWFAISNSVSTAISSLFDRGTEDTRTNQLDDFFNQVSWRELVKGGGMGATYDFGSRLNYQFIDNQILFIDFRYGVLACVFYLMFFLRPFFKHFSIKSQKYMLCVPIFMWLLAMMGVSTYFNVSNNVLHLCMIIYVGRLSYYMDSKLDYRSSTDTETNKVIMKVNRNVLVPSVKIGRDSRIRSAQELNGS</sequence>
<feature type="transmembrane region" description="Helical" evidence="1">
    <location>
        <begin position="141"/>
        <end position="166"/>
    </location>
</feature>
<comment type="caution">
    <text evidence="2">The sequence shown here is derived from an EMBL/GenBank/DDBJ whole genome shotgun (WGS) entry which is preliminary data.</text>
</comment>
<evidence type="ECO:0000313" key="2">
    <source>
        <dbReference type="EMBL" id="MBD3921512.1"/>
    </source>
</evidence>
<accession>A0ABR8MZZ3</accession>
<keyword evidence="1" id="KW-0812">Transmembrane</keyword>
<feature type="transmembrane region" description="Helical" evidence="1">
    <location>
        <begin position="329"/>
        <end position="348"/>
    </location>
</feature>
<name>A0ABR8MZZ3_9BACL</name>
<feature type="transmembrane region" description="Helical" evidence="1">
    <location>
        <begin position="246"/>
        <end position="263"/>
    </location>
</feature>
<feature type="transmembrane region" description="Helical" evidence="1">
    <location>
        <begin position="81"/>
        <end position="100"/>
    </location>
</feature>
<keyword evidence="1" id="KW-1133">Transmembrane helix</keyword>
<reference evidence="2 3" key="1">
    <citation type="submission" date="2020-09" db="EMBL/GenBank/DDBJ databases">
        <title>Paenibacillus sp. strain PR3 16S rRNA gene Genome sequencing and assembly.</title>
        <authorList>
            <person name="Kim J."/>
        </authorList>
    </citation>
    <scope>NUCLEOTIDE SEQUENCE [LARGE SCALE GENOMIC DNA]</scope>
    <source>
        <strain evidence="2 3">PR3</strain>
    </source>
</reference>
<feature type="transmembrane region" description="Helical" evidence="1">
    <location>
        <begin position="12"/>
        <end position="34"/>
    </location>
</feature>
<dbReference type="RefSeq" id="WP_224753891.1">
    <property type="nucleotide sequence ID" value="NZ_JACXZA010000006.1"/>
</dbReference>
<keyword evidence="1" id="KW-0472">Membrane</keyword>
<protein>
    <submittedName>
        <fullName evidence="2">Uncharacterized protein</fullName>
    </submittedName>
</protein>
<organism evidence="2 3">
    <name type="scientific">Paenibacillus terricola</name>
    <dbReference type="NCBI Taxonomy" id="2763503"/>
    <lineage>
        <taxon>Bacteria</taxon>
        <taxon>Bacillati</taxon>
        <taxon>Bacillota</taxon>
        <taxon>Bacilli</taxon>
        <taxon>Bacillales</taxon>
        <taxon>Paenibacillaceae</taxon>
        <taxon>Paenibacillus</taxon>
    </lineage>
</organism>
<proteinExistence type="predicted"/>
<feature type="transmembrane region" description="Helical" evidence="1">
    <location>
        <begin position="54"/>
        <end position="74"/>
    </location>
</feature>